<keyword evidence="2" id="KW-1185">Reference proteome</keyword>
<organism evidence="1 2">
    <name type="scientific">Puccinia graminis f. sp. tritici</name>
    <dbReference type="NCBI Taxonomy" id="56615"/>
    <lineage>
        <taxon>Eukaryota</taxon>
        <taxon>Fungi</taxon>
        <taxon>Dikarya</taxon>
        <taxon>Basidiomycota</taxon>
        <taxon>Pucciniomycotina</taxon>
        <taxon>Pucciniomycetes</taxon>
        <taxon>Pucciniales</taxon>
        <taxon>Pucciniaceae</taxon>
        <taxon>Puccinia</taxon>
    </lineage>
</organism>
<protein>
    <submittedName>
        <fullName evidence="1">Uncharacterized protein</fullName>
    </submittedName>
</protein>
<gene>
    <name evidence="1" type="ORF">PGT21_015327</name>
</gene>
<reference evidence="1 2" key="1">
    <citation type="submission" date="2019-05" db="EMBL/GenBank/DDBJ databases">
        <title>Emergence of the Ug99 lineage of the wheat stem rust pathogen through somatic hybridization.</title>
        <authorList>
            <person name="Li F."/>
            <person name="Upadhyaya N.M."/>
            <person name="Sperschneider J."/>
            <person name="Matny O."/>
            <person name="Nguyen-Phuc H."/>
            <person name="Mago R."/>
            <person name="Raley C."/>
            <person name="Miller M.E."/>
            <person name="Silverstein K.A.T."/>
            <person name="Henningsen E."/>
            <person name="Hirsch C.D."/>
            <person name="Visser B."/>
            <person name="Pretorius Z.A."/>
            <person name="Steffenson B.J."/>
            <person name="Schwessinger B."/>
            <person name="Dodds P.N."/>
            <person name="Figueroa M."/>
        </authorList>
    </citation>
    <scope>NUCLEOTIDE SEQUENCE [LARGE SCALE GENOMIC DNA]</scope>
    <source>
        <strain evidence="1">21-0</strain>
    </source>
</reference>
<name>A0A5B0NLD8_PUCGR</name>
<sequence>MARNSSRKSQATQAKDIDTERARFEILHAKHKDVTQLFDNLLEAAGSEKVREHNNQLDRVFRFSELNITDQAIVTLLWKDFTSGRQGGFAYLQEKLELTDEADQDKITTLIRKALEQNIGDTILLFSQP</sequence>
<evidence type="ECO:0000313" key="2">
    <source>
        <dbReference type="Proteomes" id="UP000324748"/>
    </source>
</evidence>
<dbReference type="EMBL" id="VSWC01000093">
    <property type="protein sequence ID" value="KAA1089356.1"/>
    <property type="molecule type" value="Genomic_DNA"/>
</dbReference>
<proteinExistence type="predicted"/>
<dbReference type="Proteomes" id="UP000324748">
    <property type="component" value="Unassembled WGS sequence"/>
</dbReference>
<comment type="caution">
    <text evidence="1">The sequence shown here is derived from an EMBL/GenBank/DDBJ whole genome shotgun (WGS) entry which is preliminary data.</text>
</comment>
<dbReference type="AlphaFoldDB" id="A0A5B0NLD8"/>
<accession>A0A5B0NLD8</accession>
<evidence type="ECO:0000313" key="1">
    <source>
        <dbReference type="EMBL" id="KAA1089356.1"/>
    </source>
</evidence>